<keyword evidence="2" id="KW-1185">Reference proteome</keyword>
<dbReference type="Proteomes" id="UP000824533">
    <property type="component" value="Linkage Group LG06"/>
</dbReference>
<dbReference type="EMBL" id="CM034392">
    <property type="protein sequence ID" value="KAJ0180670.1"/>
    <property type="molecule type" value="Genomic_DNA"/>
</dbReference>
<organism evidence="1 2">
    <name type="scientific">Dendrolimus kikuchii</name>
    <dbReference type="NCBI Taxonomy" id="765133"/>
    <lineage>
        <taxon>Eukaryota</taxon>
        <taxon>Metazoa</taxon>
        <taxon>Ecdysozoa</taxon>
        <taxon>Arthropoda</taxon>
        <taxon>Hexapoda</taxon>
        <taxon>Insecta</taxon>
        <taxon>Pterygota</taxon>
        <taxon>Neoptera</taxon>
        <taxon>Endopterygota</taxon>
        <taxon>Lepidoptera</taxon>
        <taxon>Glossata</taxon>
        <taxon>Ditrysia</taxon>
        <taxon>Bombycoidea</taxon>
        <taxon>Lasiocampidae</taxon>
        <taxon>Dendrolimus</taxon>
    </lineage>
</organism>
<evidence type="ECO:0000313" key="1">
    <source>
        <dbReference type="EMBL" id="KAJ0180670.1"/>
    </source>
</evidence>
<name>A0ACC1D9Z2_9NEOP</name>
<protein>
    <submittedName>
        <fullName evidence="1">Uncharacterized protein</fullName>
    </submittedName>
</protein>
<sequence>MPSASASSSVTREEMKDVMEDLFEKYMSNCMGKVAVMHLEVKKVTHELEQVTNSMTHMNETFEAVMKDHKLLSEKVTNLEVQQINTNNIVTNLQSRINQLEQEARSRNLEIQCLPEKKSENLVSIVKDIANVININIKEDNIMRVTRVSKLNPNNARPRSVVVEFSSTKIRDNYLAASISFNKKNPENKLNSQHLGYTGTKSAIFVAEHLSPTNKSLHAATRQFAKEKNYKYVWVRGGRVYLRKNEESSYIIVKSTISLENLK</sequence>
<evidence type="ECO:0000313" key="2">
    <source>
        <dbReference type="Proteomes" id="UP000824533"/>
    </source>
</evidence>
<accession>A0ACC1D9Z2</accession>
<comment type="caution">
    <text evidence="1">The sequence shown here is derived from an EMBL/GenBank/DDBJ whole genome shotgun (WGS) entry which is preliminary data.</text>
</comment>
<proteinExistence type="predicted"/>
<gene>
    <name evidence="1" type="ORF">K1T71_004074</name>
</gene>
<reference evidence="1 2" key="1">
    <citation type="journal article" date="2021" name="Front. Genet.">
        <title>Chromosome-Level Genome Assembly Reveals Significant Gene Expansion in the Toll and IMD Signaling Pathways of Dendrolimus kikuchii.</title>
        <authorList>
            <person name="Zhou J."/>
            <person name="Wu P."/>
            <person name="Xiong Z."/>
            <person name="Liu N."/>
            <person name="Zhao N."/>
            <person name="Ji M."/>
            <person name="Qiu Y."/>
            <person name="Yang B."/>
        </authorList>
    </citation>
    <scope>NUCLEOTIDE SEQUENCE [LARGE SCALE GENOMIC DNA]</scope>
    <source>
        <strain evidence="1">Ann1</strain>
    </source>
</reference>